<dbReference type="EMBL" id="JAQLWV010000003">
    <property type="protein sequence ID" value="MDB7932020.1"/>
    <property type="molecule type" value="Genomic_DNA"/>
</dbReference>
<dbReference type="GeneID" id="63971619"/>
<name>A0A174B7S9_FLAPL</name>
<sequence>MKNVKITVLRKGFYPDLIREHLTEPPEECVCDFFREGDQFLYTGGAEMPAGFCPWAWIDLYRSVSALSCGASYTPWQRREGVNVVCCTDGLRPVTFLLEAQ</sequence>
<dbReference type="EMBL" id="CYZT01000029">
    <property type="protein sequence ID" value="CUN95836.1"/>
    <property type="molecule type" value="Genomic_DNA"/>
</dbReference>
<evidence type="ECO:0000313" key="1">
    <source>
        <dbReference type="EMBL" id="CUN95836.1"/>
    </source>
</evidence>
<evidence type="ECO:0000313" key="2">
    <source>
        <dbReference type="EMBL" id="MDB7907454.1"/>
    </source>
</evidence>
<dbReference type="RefSeq" id="WP_007489925.1">
    <property type="nucleotide sequence ID" value="NZ_AP031431.1"/>
</dbReference>
<dbReference type="AlphaFoldDB" id="A0A174B7S9"/>
<reference evidence="2" key="3">
    <citation type="submission" date="2023-01" db="EMBL/GenBank/DDBJ databases">
        <title>Human gut microbiome strain richness.</title>
        <authorList>
            <person name="Chen-Liaw A."/>
        </authorList>
    </citation>
    <scope>NUCLEOTIDE SEQUENCE</scope>
    <source>
        <strain evidence="3">1001287st1_F4_1001285I_161205</strain>
        <strain evidence="2">2225st1_A6_2225SCRN_200828</strain>
    </source>
</reference>
<evidence type="ECO:0000313" key="3">
    <source>
        <dbReference type="EMBL" id="MDB7932020.1"/>
    </source>
</evidence>
<evidence type="ECO:0000313" key="6">
    <source>
        <dbReference type="Proteomes" id="UP000595792"/>
    </source>
</evidence>
<organism evidence="1 5">
    <name type="scientific">Flavonifractor plautii</name>
    <name type="common">Fusobacterium plautii</name>
    <dbReference type="NCBI Taxonomy" id="292800"/>
    <lineage>
        <taxon>Bacteria</taxon>
        <taxon>Bacillati</taxon>
        <taxon>Bacillota</taxon>
        <taxon>Clostridia</taxon>
        <taxon>Eubacteriales</taxon>
        <taxon>Oscillospiraceae</taxon>
        <taxon>Flavonifractor</taxon>
    </lineage>
</organism>
<dbReference type="Proteomes" id="UP000095746">
    <property type="component" value="Unassembled WGS sequence"/>
</dbReference>
<dbReference type="Proteomes" id="UP001211173">
    <property type="component" value="Unassembled WGS sequence"/>
</dbReference>
<dbReference type="KEGG" id="fpla:A4U99_17575"/>
<dbReference type="EMBL" id="JAQLWO010000019">
    <property type="protein sequence ID" value="MDB7907454.1"/>
    <property type="molecule type" value="Genomic_DNA"/>
</dbReference>
<reference evidence="4 6" key="2">
    <citation type="submission" date="2020-11" db="EMBL/GenBank/DDBJ databases">
        <title>Closed and high quality bacterial genomes of the OMM12 community.</title>
        <authorList>
            <person name="Marbouty M."/>
            <person name="Lamy-Besnier Q."/>
            <person name="Debarbieux L."/>
            <person name="Koszul R."/>
        </authorList>
    </citation>
    <scope>NUCLEOTIDE SEQUENCE [LARGE SCALE GENOMIC DNA]</scope>
    <source>
        <strain evidence="4 6">YL31</strain>
    </source>
</reference>
<dbReference type="OrthoDB" id="5432414at2"/>
<dbReference type="EMBL" id="CP065315">
    <property type="protein sequence ID" value="QQR04332.1"/>
    <property type="molecule type" value="Genomic_DNA"/>
</dbReference>
<accession>A0A174B7S9</accession>
<dbReference type="Proteomes" id="UP000595792">
    <property type="component" value="Chromosome"/>
</dbReference>
<evidence type="ECO:0000313" key="4">
    <source>
        <dbReference type="EMBL" id="QQR04332.1"/>
    </source>
</evidence>
<dbReference type="Proteomes" id="UP001211006">
    <property type="component" value="Unassembled WGS sequence"/>
</dbReference>
<reference evidence="1 5" key="1">
    <citation type="submission" date="2015-09" db="EMBL/GenBank/DDBJ databases">
        <authorList>
            <consortium name="Pathogen Informatics"/>
        </authorList>
    </citation>
    <scope>NUCLEOTIDE SEQUENCE [LARGE SCALE GENOMIC DNA]</scope>
    <source>
        <strain evidence="1 5">2789STDY5608854</strain>
    </source>
</reference>
<evidence type="ECO:0000313" key="5">
    <source>
        <dbReference type="Proteomes" id="UP000095746"/>
    </source>
</evidence>
<gene>
    <name evidence="1" type="ORF">ERS852411_00746</name>
    <name evidence="4" type="ORF">I5Q84_09915</name>
    <name evidence="2" type="ORF">PND83_15835</name>
    <name evidence="3" type="ORF">PNE06_02925</name>
</gene>
<protein>
    <submittedName>
        <fullName evidence="2">TIGR04076 family protein</fullName>
    </submittedName>
</protein>
<proteinExistence type="predicted"/>
<dbReference type="NCBIfam" id="TIGR04076">
    <property type="entry name" value="TIGR04076 family protein"/>
    <property type="match status" value="1"/>
</dbReference>
<dbReference type="InterPro" id="IPR023811">
    <property type="entry name" value="CHP04076"/>
</dbReference>